<sequence>MEDRLEEASLEEFPHISVENVMNCSFSAWRTYCSAVTPNARVIRLSDEAFLYYLGQDGLILPPISSKYNEDSENNVEDAILNSVQDNASDCSFSDNSSGDIHINTSDCVAPFRSLDQEITCVIATLGGAVFPKLNWSAPKDAAWITSTRTLRCTTSSDVYLLLKSSDYITHDLYHAFDDCCSPGPPSHFQHELVLKQWFNVHPSMEFRCFVKQRCLIGISQRDLKYYDFLESLRPVILSLSIELFDLYLKDKFPDENFIFDIYIPPSKTKAWLIDINLWHYRTSSLLFSWKELLGDSLCFNNSHLLPQLRLVDIDSSLWGPSQFMTQRISDDLLKANTQNIDIEEYIKKLHITTDATNNKRS</sequence>
<dbReference type="EMBL" id="LFWA01000015">
    <property type="protein sequence ID" value="KTW27169.1"/>
    <property type="molecule type" value="Genomic_DNA"/>
</dbReference>
<dbReference type="VEuPathDB" id="FungiDB:T551_03163"/>
<reference evidence="3" key="1">
    <citation type="journal article" date="2016" name="Nat. Commun.">
        <title>Genome analysis of three Pneumocystis species reveals adaptation mechanisms to life exclusively in mammalian hosts.</title>
        <authorList>
            <person name="Ma L."/>
            <person name="Chen Z."/>
            <person name="Huang D.W."/>
            <person name="Kutty G."/>
            <person name="Ishihara M."/>
            <person name="Wang H."/>
            <person name="Abouelleil A."/>
            <person name="Bishop L."/>
            <person name="Davey E."/>
            <person name="Deng R."/>
            <person name="Deng X."/>
            <person name="Fan L."/>
            <person name="Fantoni G."/>
            <person name="Fitzgerald M."/>
            <person name="Gogineni E."/>
            <person name="Goldberg J.M."/>
            <person name="Handley G."/>
            <person name="Hu X."/>
            <person name="Huber C."/>
            <person name="Jiao X."/>
            <person name="Jones K."/>
            <person name="Levin J.Z."/>
            <person name="Liu Y."/>
            <person name="Macdonald P."/>
            <person name="Melnikov A."/>
            <person name="Raley C."/>
            <person name="Sassi M."/>
            <person name="Sherman B.T."/>
            <person name="Song X."/>
            <person name="Sykes S."/>
            <person name="Tran B."/>
            <person name="Walsh L."/>
            <person name="Xia Y."/>
            <person name="Yang J."/>
            <person name="Young S."/>
            <person name="Zeng Q."/>
            <person name="Zheng X."/>
            <person name="Stephens R."/>
            <person name="Nusbaum C."/>
            <person name="Birren B.W."/>
            <person name="Azadi P."/>
            <person name="Lempicki R.A."/>
            <person name="Cuomo C.A."/>
            <person name="Kovacs J.A."/>
        </authorList>
    </citation>
    <scope>NUCLEOTIDE SEQUENCE [LARGE SCALE GENOMIC DNA]</scope>
    <source>
        <strain evidence="3">RU7</strain>
    </source>
</reference>
<proteinExistence type="inferred from homology"/>
<dbReference type="Pfam" id="PF07065">
    <property type="entry name" value="D123"/>
    <property type="match status" value="1"/>
</dbReference>
<dbReference type="OrthoDB" id="360540at2759"/>
<keyword evidence="3" id="KW-1185">Reference proteome</keyword>
<name>A0A0W4ZFJ8_PNEJ7</name>
<accession>A0A0W4ZFJ8</accession>
<dbReference type="RefSeq" id="XP_018228325.1">
    <property type="nucleotide sequence ID" value="XM_018375426.1"/>
</dbReference>
<evidence type="ECO:0000313" key="2">
    <source>
        <dbReference type="EMBL" id="KTW27169.1"/>
    </source>
</evidence>
<dbReference type="InterPro" id="IPR009772">
    <property type="entry name" value="CDC123"/>
</dbReference>
<comment type="similarity">
    <text evidence="1">Belongs to the CDC123 family.</text>
</comment>
<dbReference type="GO" id="GO:1905143">
    <property type="term" value="P:eukaryotic translation initiation factor 2 complex assembly"/>
    <property type="evidence" value="ECO:0007669"/>
    <property type="project" value="EnsemblFungi"/>
</dbReference>
<dbReference type="GeneID" id="28941681"/>
<comment type="caution">
    <text evidence="2">The sequence shown here is derived from an EMBL/GenBank/DDBJ whole genome shotgun (WGS) entry which is preliminary data.</text>
</comment>
<dbReference type="STRING" id="1408657.A0A0W4ZFJ8"/>
<organism evidence="2 3">
    <name type="scientific">Pneumocystis jirovecii (strain RU7)</name>
    <name type="common">Human pneumocystis pneumonia agent</name>
    <dbReference type="NCBI Taxonomy" id="1408657"/>
    <lineage>
        <taxon>Eukaryota</taxon>
        <taxon>Fungi</taxon>
        <taxon>Dikarya</taxon>
        <taxon>Ascomycota</taxon>
        <taxon>Taphrinomycotina</taxon>
        <taxon>Pneumocystomycetes</taxon>
        <taxon>Pneumocystaceae</taxon>
        <taxon>Pneumocystis</taxon>
    </lineage>
</organism>
<dbReference type="GO" id="GO:0044183">
    <property type="term" value="F:protein folding chaperone"/>
    <property type="evidence" value="ECO:0007669"/>
    <property type="project" value="EnsemblFungi"/>
</dbReference>
<evidence type="ECO:0000313" key="3">
    <source>
        <dbReference type="Proteomes" id="UP000053447"/>
    </source>
</evidence>
<dbReference type="Proteomes" id="UP000053447">
    <property type="component" value="Unassembled WGS sequence"/>
</dbReference>
<dbReference type="PANTHER" id="PTHR15323">
    <property type="entry name" value="D123 PROTEIN"/>
    <property type="match status" value="1"/>
</dbReference>
<dbReference type="PANTHER" id="PTHR15323:SF6">
    <property type="entry name" value="CELL DIVISION CYCLE PROTEIN 123 HOMOLOG"/>
    <property type="match status" value="1"/>
</dbReference>
<dbReference type="GO" id="GO:0000287">
    <property type="term" value="F:magnesium ion binding"/>
    <property type="evidence" value="ECO:0007669"/>
    <property type="project" value="EnsemblFungi"/>
</dbReference>
<evidence type="ECO:0000256" key="1">
    <source>
        <dbReference type="ARBA" id="ARBA00011047"/>
    </source>
</evidence>
<gene>
    <name evidence="2" type="ORF">T551_03163</name>
</gene>
<protein>
    <submittedName>
        <fullName evidence="2">Uncharacterized protein</fullName>
    </submittedName>
</protein>
<dbReference type="GO" id="GO:0005524">
    <property type="term" value="F:ATP binding"/>
    <property type="evidence" value="ECO:0007669"/>
    <property type="project" value="EnsemblFungi"/>
</dbReference>
<dbReference type="eggNOG" id="KOG2983">
    <property type="taxonomic scope" value="Eukaryota"/>
</dbReference>
<dbReference type="GO" id="GO:0005737">
    <property type="term" value="C:cytoplasm"/>
    <property type="evidence" value="ECO:0007669"/>
    <property type="project" value="TreeGrafter"/>
</dbReference>
<dbReference type="AlphaFoldDB" id="A0A0W4ZFJ8"/>